<feature type="region of interest" description="Disordered" evidence="1">
    <location>
        <begin position="36"/>
        <end position="55"/>
    </location>
</feature>
<gene>
    <name evidence="3" type="ORF">JCM19235_3846</name>
</gene>
<proteinExistence type="predicted"/>
<dbReference type="Pfam" id="PF20249">
    <property type="entry name" value="VasX_N"/>
    <property type="match status" value="1"/>
</dbReference>
<feature type="compositionally biased region" description="Basic and acidic residues" evidence="1">
    <location>
        <begin position="38"/>
        <end position="48"/>
    </location>
</feature>
<dbReference type="EMBL" id="BBMR01000006">
    <property type="protein sequence ID" value="GAL20844.1"/>
    <property type="molecule type" value="Genomic_DNA"/>
</dbReference>
<dbReference type="CDD" id="cd20708">
    <property type="entry name" value="MIX_IV"/>
    <property type="match status" value="1"/>
</dbReference>
<comment type="caution">
    <text evidence="3">The sequence shown here is derived from an EMBL/GenBank/DDBJ whole genome shotgun (WGS) entry which is preliminary data.</text>
</comment>
<name>A0A090S2V9_9VIBR</name>
<evidence type="ECO:0000259" key="2">
    <source>
        <dbReference type="Pfam" id="PF20249"/>
    </source>
</evidence>
<evidence type="ECO:0000313" key="4">
    <source>
        <dbReference type="Proteomes" id="UP000029228"/>
    </source>
</evidence>
<dbReference type="STRING" id="990268.JCM19235_3846"/>
<dbReference type="InterPro" id="IPR046864">
    <property type="entry name" value="VasX_N"/>
</dbReference>
<keyword evidence="4" id="KW-1185">Reference proteome</keyword>
<reference evidence="3 4" key="2">
    <citation type="submission" date="2014-09" db="EMBL/GenBank/DDBJ databases">
        <authorList>
            <consortium name="NBRP consortium"/>
            <person name="Sawabe T."/>
            <person name="Meirelles P."/>
            <person name="Nakanishi M."/>
            <person name="Sayaka M."/>
            <person name="Hattori M."/>
            <person name="Ohkuma M."/>
        </authorList>
    </citation>
    <scope>NUCLEOTIDE SEQUENCE [LARGE SCALE GENOMIC DNA]</scope>
    <source>
        <strain evidence="4">JCM19235</strain>
    </source>
</reference>
<evidence type="ECO:0000313" key="3">
    <source>
        <dbReference type="EMBL" id="GAL20844.1"/>
    </source>
</evidence>
<protein>
    <submittedName>
        <fullName evidence="3">Putative membrane protein</fullName>
    </submittedName>
</protein>
<dbReference type="OrthoDB" id="6339631at2"/>
<sequence length="356" mass="39963">MNTPLPPKTSMMWVNSKNTFEETTETYGQDGNLISLTEKSDLPSDHIDGSPPERSMFWEGETKKIEIEESEPNVRDYTKKEPEDEVATVNFIPVRYAIDEIEDDDTQPFGLPEGWKGSGPARLTNHSYTLRQLRDGWLYIYDAKSKSLDEYNVEGNKITQYKLGMAENIDTNIVRGAEQEKKTYLSYPEGSVLSLCFSIHRWSWTFFEMVANSPDKHIGRMQTVVLDKVENQSHIGSIDALSEVADIENAVCDDQRFAFSCLLTKAPKDSDSPPAKLKPVAIIDDLTSSLPEEETAYVVAINDHKADIEDLATTLRALPANFECLRSNSAISGCLCRQSCSSVCLVPRKTLTFHAL</sequence>
<accession>A0A090S2V9</accession>
<reference evidence="3 4" key="1">
    <citation type="submission" date="2014-09" db="EMBL/GenBank/DDBJ databases">
        <title>Vibrio maritimus JCM 19235. (C45) whole genome shotgun sequence.</title>
        <authorList>
            <person name="Sawabe T."/>
            <person name="Meirelles P."/>
            <person name="Nakanishi M."/>
            <person name="Sayaka M."/>
            <person name="Hattori M."/>
            <person name="Ohkuma M."/>
        </authorList>
    </citation>
    <scope>NUCLEOTIDE SEQUENCE [LARGE SCALE GENOMIC DNA]</scope>
    <source>
        <strain evidence="4">JCM19235</strain>
    </source>
</reference>
<dbReference type="AlphaFoldDB" id="A0A090S2V9"/>
<feature type="domain" description="Toxin VasX N-terminal region" evidence="2">
    <location>
        <begin position="90"/>
        <end position="231"/>
    </location>
</feature>
<organism evidence="3 4">
    <name type="scientific">Vibrio maritimus</name>
    <dbReference type="NCBI Taxonomy" id="990268"/>
    <lineage>
        <taxon>Bacteria</taxon>
        <taxon>Pseudomonadati</taxon>
        <taxon>Pseudomonadota</taxon>
        <taxon>Gammaproteobacteria</taxon>
        <taxon>Vibrionales</taxon>
        <taxon>Vibrionaceae</taxon>
        <taxon>Vibrio</taxon>
    </lineage>
</organism>
<dbReference type="Proteomes" id="UP000029228">
    <property type="component" value="Unassembled WGS sequence"/>
</dbReference>
<evidence type="ECO:0000256" key="1">
    <source>
        <dbReference type="SAM" id="MobiDB-lite"/>
    </source>
</evidence>